<evidence type="ECO:0000256" key="4">
    <source>
        <dbReference type="ARBA" id="ARBA00022691"/>
    </source>
</evidence>
<evidence type="ECO:0000256" key="3">
    <source>
        <dbReference type="ARBA" id="ARBA00022679"/>
    </source>
</evidence>
<keyword evidence="2" id="KW-0489">Methyltransferase</keyword>
<dbReference type="EMBL" id="UINC01002625">
    <property type="protein sequence ID" value="SUZ98649.1"/>
    <property type="molecule type" value="Genomic_DNA"/>
</dbReference>
<dbReference type="InterPro" id="IPR023397">
    <property type="entry name" value="SAM-dep_MeTrfase_MraW_recog"/>
</dbReference>
<dbReference type="GO" id="GO:0071424">
    <property type="term" value="F:rRNA (cytosine-N4-)-methyltransferase activity"/>
    <property type="evidence" value="ECO:0007669"/>
    <property type="project" value="TreeGrafter"/>
</dbReference>
<evidence type="ECO:0000313" key="5">
    <source>
        <dbReference type="EMBL" id="SUZ98649.1"/>
    </source>
</evidence>
<dbReference type="GO" id="GO:0070475">
    <property type="term" value="P:rRNA base methylation"/>
    <property type="evidence" value="ECO:0007669"/>
    <property type="project" value="TreeGrafter"/>
</dbReference>
<evidence type="ECO:0008006" key="6">
    <source>
        <dbReference type="Google" id="ProtNLM"/>
    </source>
</evidence>
<sequence length="336" mass="38786">MNATILPEKEKHYPVLLNEIVSIITPQYGGTFIDCTFGQGGYTKKILEYSKSKVIALDRDKDSKNISLKIKKIYKERFHFENKKFSQINKLDLKNENIKSIIFDLGYSYTQIKDAKKGLSFDSSGDLNMKMGLNDFSAKDVIHKLDKKDLEKIFKFLGDERDGKRIANKIVKNRKSKNISTQDLVKIIESSKRKKNFKIHSATKVFQALRIFVNKEISELIYGLINAAKILKPGGTILVVTFHSLEDKIVKFFFKSLSENQSISRYMPKTNEKDKLFKLINKKPIIPSNEEIKKNPPSRSAKLRYAVKEKDVVNFEKGILEKFNYLLEIENLSNKI</sequence>
<dbReference type="SUPFAM" id="SSF53335">
    <property type="entry name" value="S-adenosyl-L-methionine-dependent methyltransferases"/>
    <property type="match status" value="1"/>
</dbReference>
<reference evidence="5" key="1">
    <citation type="submission" date="2018-05" db="EMBL/GenBank/DDBJ databases">
        <authorList>
            <person name="Lanie J.A."/>
            <person name="Ng W.-L."/>
            <person name="Kazmierczak K.M."/>
            <person name="Andrzejewski T.M."/>
            <person name="Davidsen T.M."/>
            <person name="Wayne K.J."/>
            <person name="Tettelin H."/>
            <person name="Glass J.I."/>
            <person name="Rusch D."/>
            <person name="Podicherti R."/>
            <person name="Tsui H.-C.T."/>
            <person name="Winkler M.E."/>
        </authorList>
    </citation>
    <scope>NUCLEOTIDE SEQUENCE</scope>
</reference>
<protein>
    <recommendedName>
        <fullName evidence="6">16S rRNA (Cytosine(1402)-N(4))-methyltransferase</fullName>
    </recommendedName>
</protein>
<name>A0A381S5B6_9ZZZZ</name>
<dbReference type="InterPro" id="IPR002903">
    <property type="entry name" value="RsmH"/>
</dbReference>
<dbReference type="NCBIfam" id="TIGR00006">
    <property type="entry name" value="16S rRNA (cytosine(1402)-N(4))-methyltransferase RsmH"/>
    <property type="match status" value="1"/>
</dbReference>
<dbReference type="PANTHER" id="PTHR11265:SF0">
    <property type="entry name" value="12S RRNA N4-METHYLCYTIDINE METHYLTRANSFERASE"/>
    <property type="match status" value="1"/>
</dbReference>
<gene>
    <name evidence="5" type="ORF">METZ01_LOCUS51503</name>
</gene>
<dbReference type="InterPro" id="IPR029063">
    <property type="entry name" value="SAM-dependent_MTases_sf"/>
</dbReference>
<dbReference type="PANTHER" id="PTHR11265">
    <property type="entry name" value="S-ADENOSYL-METHYLTRANSFERASE MRAW"/>
    <property type="match status" value="1"/>
</dbReference>
<dbReference type="AlphaFoldDB" id="A0A381S5B6"/>
<dbReference type="SUPFAM" id="SSF81799">
    <property type="entry name" value="Putative methyltransferase TM0872, insert domain"/>
    <property type="match status" value="1"/>
</dbReference>
<evidence type="ECO:0000256" key="1">
    <source>
        <dbReference type="ARBA" id="ARBA00010396"/>
    </source>
</evidence>
<evidence type="ECO:0000256" key="2">
    <source>
        <dbReference type="ARBA" id="ARBA00022603"/>
    </source>
</evidence>
<keyword evidence="4" id="KW-0949">S-adenosyl-L-methionine</keyword>
<dbReference type="HAMAP" id="MF_01007">
    <property type="entry name" value="16SrRNA_methyltr_H"/>
    <property type="match status" value="1"/>
</dbReference>
<dbReference type="PIRSF" id="PIRSF004486">
    <property type="entry name" value="MraW"/>
    <property type="match status" value="1"/>
</dbReference>
<organism evidence="5">
    <name type="scientific">marine metagenome</name>
    <dbReference type="NCBI Taxonomy" id="408172"/>
    <lineage>
        <taxon>unclassified sequences</taxon>
        <taxon>metagenomes</taxon>
        <taxon>ecological metagenomes</taxon>
    </lineage>
</organism>
<dbReference type="Gene3D" id="3.40.50.150">
    <property type="entry name" value="Vaccinia Virus protein VP39"/>
    <property type="match status" value="1"/>
</dbReference>
<dbReference type="Gene3D" id="1.10.150.170">
    <property type="entry name" value="Putative methyltransferase TM0872, insert domain"/>
    <property type="match status" value="1"/>
</dbReference>
<accession>A0A381S5B6</accession>
<keyword evidence="3" id="KW-0808">Transferase</keyword>
<proteinExistence type="inferred from homology"/>
<comment type="similarity">
    <text evidence="1">Belongs to the methyltransferase superfamily. RsmH family.</text>
</comment>
<dbReference type="Pfam" id="PF01795">
    <property type="entry name" value="Methyltransf_5"/>
    <property type="match status" value="1"/>
</dbReference>